<evidence type="ECO:0000313" key="3">
    <source>
        <dbReference type="Proteomes" id="UP000246991"/>
    </source>
</evidence>
<comment type="caution">
    <text evidence="2">The sequence shown here is derived from an EMBL/GenBank/DDBJ whole genome shotgun (WGS) entry which is preliminary data.</text>
</comment>
<dbReference type="AlphaFoldDB" id="A0A317STM7"/>
<evidence type="ECO:0000259" key="1">
    <source>
        <dbReference type="Pfam" id="PF03184"/>
    </source>
</evidence>
<organism evidence="2 3">
    <name type="scientific">Tuber magnatum</name>
    <name type="common">white Piedmont truffle</name>
    <dbReference type="NCBI Taxonomy" id="42249"/>
    <lineage>
        <taxon>Eukaryota</taxon>
        <taxon>Fungi</taxon>
        <taxon>Dikarya</taxon>
        <taxon>Ascomycota</taxon>
        <taxon>Pezizomycotina</taxon>
        <taxon>Pezizomycetes</taxon>
        <taxon>Pezizales</taxon>
        <taxon>Tuberaceae</taxon>
        <taxon>Tuber</taxon>
    </lineage>
</organism>
<feature type="domain" description="DDE-1" evidence="1">
    <location>
        <begin position="1"/>
        <end position="95"/>
    </location>
</feature>
<dbReference type="EMBL" id="PYWC01000020">
    <property type="protein sequence ID" value="PWW77732.1"/>
    <property type="molecule type" value="Genomic_DNA"/>
</dbReference>
<dbReference type="STRING" id="42249.A0A317STM7"/>
<dbReference type="Proteomes" id="UP000246991">
    <property type="component" value="Unassembled WGS sequence"/>
</dbReference>
<gene>
    <name evidence="2" type="ORF">C7212DRAFT_76929</name>
</gene>
<dbReference type="InterPro" id="IPR004875">
    <property type="entry name" value="DDE_SF_endonuclease_dom"/>
</dbReference>
<evidence type="ECO:0000313" key="2">
    <source>
        <dbReference type="EMBL" id="PWW77732.1"/>
    </source>
</evidence>
<keyword evidence="3" id="KW-1185">Reference proteome</keyword>
<sequence length="119" mass="14108">LLILDSHTSHDHFSFLNYCLQHDIHVLFFRSHSSHILQPLDVLFFSPLRWYDTAEIDEFTPHRGYCARITRTDVFPMVQQARKKALTKENIINGFEHIGIYLFNRRKILTQVQPKTSQP</sequence>
<reference evidence="2 3" key="1">
    <citation type="submission" date="2018-03" db="EMBL/GenBank/DDBJ databases">
        <title>Genomes of Pezizomycetes fungi and the evolution of truffles.</title>
        <authorList>
            <person name="Murat C."/>
            <person name="Payen T."/>
            <person name="Noel B."/>
            <person name="Kuo A."/>
            <person name="Martin F.M."/>
        </authorList>
    </citation>
    <scope>NUCLEOTIDE SEQUENCE [LARGE SCALE GENOMIC DNA]</scope>
    <source>
        <strain evidence="2">091103-1</strain>
    </source>
</reference>
<accession>A0A317STM7</accession>
<dbReference type="Pfam" id="PF03184">
    <property type="entry name" value="DDE_1"/>
    <property type="match status" value="1"/>
</dbReference>
<name>A0A317STM7_9PEZI</name>
<dbReference type="GO" id="GO:0003676">
    <property type="term" value="F:nucleic acid binding"/>
    <property type="evidence" value="ECO:0007669"/>
    <property type="project" value="InterPro"/>
</dbReference>
<dbReference type="OrthoDB" id="5425161at2759"/>
<feature type="non-terminal residue" evidence="2">
    <location>
        <position position="1"/>
    </location>
</feature>
<proteinExistence type="predicted"/>
<feature type="non-terminal residue" evidence="2">
    <location>
        <position position="119"/>
    </location>
</feature>
<protein>
    <recommendedName>
        <fullName evidence="1">DDE-1 domain-containing protein</fullName>
    </recommendedName>
</protein>